<protein>
    <submittedName>
        <fullName evidence="2">Uncharacterized protein</fullName>
    </submittedName>
</protein>
<dbReference type="Proteomes" id="UP001066276">
    <property type="component" value="Chromosome 9"/>
</dbReference>
<dbReference type="EMBL" id="JANPWB010000013">
    <property type="protein sequence ID" value="KAJ1109991.1"/>
    <property type="molecule type" value="Genomic_DNA"/>
</dbReference>
<accession>A0AAV7N372</accession>
<organism evidence="2 3">
    <name type="scientific">Pleurodeles waltl</name>
    <name type="common">Iberian ribbed newt</name>
    <dbReference type="NCBI Taxonomy" id="8319"/>
    <lineage>
        <taxon>Eukaryota</taxon>
        <taxon>Metazoa</taxon>
        <taxon>Chordata</taxon>
        <taxon>Craniata</taxon>
        <taxon>Vertebrata</taxon>
        <taxon>Euteleostomi</taxon>
        <taxon>Amphibia</taxon>
        <taxon>Batrachia</taxon>
        <taxon>Caudata</taxon>
        <taxon>Salamandroidea</taxon>
        <taxon>Salamandridae</taxon>
        <taxon>Pleurodelinae</taxon>
        <taxon>Pleurodeles</taxon>
    </lineage>
</organism>
<comment type="caution">
    <text evidence="2">The sequence shown here is derived from an EMBL/GenBank/DDBJ whole genome shotgun (WGS) entry which is preliminary data.</text>
</comment>
<keyword evidence="3" id="KW-1185">Reference proteome</keyword>
<evidence type="ECO:0000256" key="1">
    <source>
        <dbReference type="SAM" id="MobiDB-lite"/>
    </source>
</evidence>
<evidence type="ECO:0000313" key="3">
    <source>
        <dbReference type="Proteomes" id="UP001066276"/>
    </source>
</evidence>
<evidence type="ECO:0000313" key="2">
    <source>
        <dbReference type="EMBL" id="KAJ1109991.1"/>
    </source>
</evidence>
<feature type="region of interest" description="Disordered" evidence="1">
    <location>
        <begin position="76"/>
        <end position="95"/>
    </location>
</feature>
<name>A0AAV7N372_PLEWA</name>
<feature type="region of interest" description="Disordered" evidence="1">
    <location>
        <begin position="270"/>
        <end position="295"/>
    </location>
</feature>
<gene>
    <name evidence="2" type="ORF">NDU88_007347</name>
</gene>
<dbReference type="AlphaFoldDB" id="A0AAV7N372"/>
<feature type="compositionally biased region" description="Basic and acidic residues" evidence="1">
    <location>
        <begin position="353"/>
        <end position="368"/>
    </location>
</feature>
<feature type="region of interest" description="Disordered" evidence="1">
    <location>
        <begin position="341"/>
        <end position="389"/>
    </location>
</feature>
<reference evidence="2" key="1">
    <citation type="journal article" date="2022" name="bioRxiv">
        <title>Sequencing and chromosome-scale assembly of the giantPleurodeles waltlgenome.</title>
        <authorList>
            <person name="Brown T."/>
            <person name="Elewa A."/>
            <person name="Iarovenko S."/>
            <person name="Subramanian E."/>
            <person name="Araus A.J."/>
            <person name="Petzold A."/>
            <person name="Susuki M."/>
            <person name="Suzuki K.-i.T."/>
            <person name="Hayashi T."/>
            <person name="Toyoda A."/>
            <person name="Oliveira C."/>
            <person name="Osipova E."/>
            <person name="Leigh N.D."/>
            <person name="Simon A."/>
            <person name="Yun M.H."/>
        </authorList>
    </citation>
    <scope>NUCLEOTIDE SEQUENCE</scope>
    <source>
        <strain evidence="2">20211129_DDA</strain>
        <tissue evidence="2">Liver</tissue>
    </source>
</reference>
<sequence length="456" mass="48814">MPAAYFLPGRGDTALCKSPGGVLRASFLAPQSYFLVVGAGPALTPLADNALCRAPHRTQGLYPMYCSVFSARPGRDRPSTSSTSPLGPCSVPRSSFPSVTSSLWVPGLYRNRWGPDHSVVPSAHTGALSDALQRVLCQARLRPPLNVLCKSLGAVLRTSVLVLQCYFLVVGGGSAPTSPADRTLHRAPSAHGRFIRCTAACYPPGRGETALQRPLQVPRGCAPCLVTCSPALLPRCGCRAGTNTTGGPRIPLRPQRTRALFPMHCSVLSARPEGDRPSTSSTSPLRPCSVPRSSFPSVTSSLWVPGLHYHCRWITHSAVLSAHTGALSDALQRLLWQVGARSPSSGKRRSRRQDRVTTRIPGLDDGRKLRGTGSSEAPHAPGSDSPSLLWTPSTSGYRLSRSMVPESGLYSRINCRPLRSHVFKCAPSWLLGHAPSSVTWLFIASHNNFAITGLLV</sequence>
<proteinExistence type="predicted"/>